<reference evidence="1 2" key="1">
    <citation type="submission" date="2020-08" db="EMBL/GenBank/DDBJ databases">
        <title>Genomic Encyclopedia of Type Strains, Phase IV (KMG-IV): sequencing the most valuable type-strain genomes for metagenomic binning, comparative biology and taxonomic classification.</title>
        <authorList>
            <person name="Goeker M."/>
        </authorList>
    </citation>
    <scope>NUCLEOTIDE SEQUENCE [LARGE SCALE GENOMIC DNA]</scope>
    <source>
        <strain evidence="1 2">DSM 100774</strain>
    </source>
</reference>
<gene>
    <name evidence="1" type="ORF">GGQ60_001313</name>
</gene>
<evidence type="ECO:0000313" key="2">
    <source>
        <dbReference type="Proteomes" id="UP000532273"/>
    </source>
</evidence>
<protein>
    <submittedName>
        <fullName evidence="1">Uncharacterized protein</fullName>
    </submittedName>
</protein>
<sequence length="71" mass="8029">MVLNKQPPCWAANLAIKPIIANQNQKKANNAFISCMSINNRVIVLILVLNAAKIYPKTDHLFDYFLALLIF</sequence>
<organism evidence="1 2">
    <name type="scientific">Pedobacter zeae</name>
    <dbReference type="NCBI Taxonomy" id="1737356"/>
    <lineage>
        <taxon>Bacteria</taxon>
        <taxon>Pseudomonadati</taxon>
        <taxon>Bacteroidota</taxon>
        <taxon>Sphingobacteriia</taxon>
        <taxon>Sphingobacteriales</taxon>
        <taxon>Sphingobacteriaceae</taxon>
        <taxon>Pedobacter</taxon>
    </lineage>
</organism>
<name>A0A7W6K8V9_9SPHI</name>
<evidence type="ECO:0000313" key="1">
    <source>
        <dbReference type="EMBL" id="MBB4107353.1"/>
    </source>
</evidence>
<proteinExistence type="predicted"/>
<dbReference type="Proteomes" id="UP000532273">
    <property type="component" value="Unassembled WGS sequence"/>
</dbReference>
<accession>A0A7W6K8V9</accession>
<dbReference type="AlphaFoldDB" id="A0A7W6K8V9"/>
<comment type="caution">
    <text evidence="1">The sequence shown here is derived from an EMBL/GenBank/DDBJ whole genome shotgun (WGS) entry which is preliminary data.</text>
</comment>
<dbReference type="EMBL" id="JACIEF010000001">
    <property type="protein sequence ID" value="MBB4107353.1"/>
    <property type="molecule type" value="Genomic_DNA"/>
</dbReference>